<dbReference type="Proteomes" id="UP000018467">
    <property type="component" value="Unassembled WGS sequence"/>
</dbReference>
<dbReference type="SMART" id="SM00406">
    <property type="entry name" value="IGv"/>
    <property type="match status" value="1"/>
</dbReference>
<dbReference type="AlphaFoldDB" id="A0A3B1K295"/>
<dbReference type="InterPro" id="IPR036179">
    <property type="entry name" value="Ig-like_dom_sf"/>
</dbReference>
<organism evidence="3 4">
    <name type="scientific">Astyanax mexicanus</name>
    <name type="common">Blind cave fish</name>
    <name type="synonym">Astyanax fasciatus mexicanus</name>
    <dbReference type="NCBI Taxonomy" id="7994"/>
    <lineage>
        <taxon>Eukaryota</taxon>
        <taxon>Metazoa</taxon>
        <taxon>Chordata</taxon>
        <taxon>Craniata</taxon>
        <taxon>Vertebrata</taxon>
        <taxon>Euteleostomi</taxon>
        <taxon>Actinopterygii</taxon>
        <taxon>Neopterygii</taxon>
        <taxon>Teleostei</taxon>
        <taxon>Ostariophysi</taxon>
        <taxon>Characiformes</taxon>
        <taxon>Characoidei</taxon>
        <taxon>Acestrorhamphidae</taxon>
        <taxon>Acestrorhamphinae</taxon>
        <taxon>Astyanax</taxon>
    </lineage>
</organism>
<accession>A0A3B1K295</accession>
<name>A0A3B1K295_ASTMX</name>
<keyword evidence="4" id="KW-1185">Reference proteome</keyword>
<dbReference type="InterPro" id="IPR003599">
    <property type="entry name" value="Ig_sub"/>
</dbReference>
<reference evidence="4" key="2">
    <citation type="journal article" date="2014" name="Nat. Commun.">
        <title>The cavefish genome reveals candidate genes for eye loss.</title>
        <authorList>
            <person name="McGaugh S.E."/>
            <person name="Gross J.B."/>
            <person name="Aken B."/>
            <person name="Blin M."/>
            <person name="Borowsky R."/>
            <person name="Chalopin D."/>
            <person name="Hinaux H."/>
            <person name="Jeffery W.R."/>
            <person name="Keene A."/>
            <person name="Ma L."/>
            <person name="Minx P."/>
            <person name="Murphy D."/>
            <person name="O'Quin K.E."/>
            <person name="Retaux S."/>
            <person name="Rohner N."/>
            <person name="Searle S.M."/>
            <person name="Stahl B.A."/>
            <person name="Tabin C."/>
            <person name="Volff J.N."/>
            <person name="Yoshizawa M."/>
            <person name="Warren W.C."/>
        </authorList>
    </citation>
    <scope>NUCLEOTIDE SEQUENCE [LARGE SCALE GENOMIC DNA]</scope>
    <source>
        <strain evidence="4">female</strain>
    </source>
</reference>
<dbReference type="SMART" id="SM00409">
    <property type="entry name" value="IG"/>
    <property type="match status" value="1"/>
</dbReference>
<feature type="signal peptide" evidence="1">
    <location>
        <begin position="1"/>
        <end position="21"/>
    </location>
</feature>
<dbReference type="Pfam" id="PF07686">
    <property type="entry name" value="V-set"/>
    <property type="match status" value="1"/>
</dbReference>
<dbReference type="SUPFAM" id="SSF48726">
    <property type="entry name" value="Immunoglobulin"/>
    <property type="match status" value="1"/>
</dbReference>
<dbReference type="InterPro" id="IPR013783">
    <property type="entry name" value="Ig-like_fold"/>
</dbReference>
<dbReference type="InParanoid" id="A0A3B1K295"/>
<dbReference type="Ensembl" id="ENSAMXT00000036812.1">
    <property type="protein sequence ID" value="ENSAMXP00000048608.1"/>
    <property type="gene ID" value="ENSAMXG00000038512.1"/>
</dbReference>
<protein>
    <recommendedName>
        <fullName evidence="2">Ig-like domain-containing protein</fullName>
    </recommendedName>
</protein>
<dbReference type="STRING" id="7994.ENSAMXP00000048608"/>
<evidence type="ECO:0000259" key="2">
    <source>
        <dbReference type="PROSITE" id="PS50835"/>
    </source>
</evidence>
<dbReference type="Gene3D" id="2.60.40.10">
    <property type="entry name" value="Immunoglobulins"/>
    <property type="match status" value="1"/>
</dbReference>
<dbReference type="PANTHER" id="PTHR23267">
    <property type="entry name" value="IMMUNOGLOBULIN LIGHT CHAIN"/>
    <property type="match status" value="1"/>
</dbReference>
<reference evidence="3" key="4">
    <citation type="submission" date="2025-09" db="UniProtKB">
        <authorList>
            <consortium name="Ensembl"/>
        </authorList>
    </citation>
    <scope>IDENTIFICATION</scope>
</reference>
<feature type="chain" id="PRO_5017184560" description="Ig-like domain-containing protein" evidence="1">
    <location>
        <begin position="22"/>
        <end position="131"/>
    </location>
</feature>
<dbReference type="InterPro" id="IPR007110">
    <property type="entry name" value="Ig-like_dom"/>
</dbReference>
<dbReference type="InterPro" id="IPR050150">
    <property type="entry name" value="IgV_Light_Chain"/>
</dbReference>
<evidence type="ECO:0000313" key="3">
    <source>
        <dbReference type="Ensembl" id="ENSAMXP00000048608.1"/>
    </source>
</evidence>
<dbReference type="GeneTree" id="ENSGT00940000161517"/>
<dbReference type="Bgee" id="ENSAMXG00000038512">
    <property type="expression patterns" value="Expressed in mesonephros and 10 other cell types or tissues"/>
</dbReference>
<evidence type="ECO:0000313" key="4">
    <source>
        <dbReference type="Proteomes" id="UP000018467"/>
    </source>
</evidence>
<reference evidence="4" key="1">
    <citation type="submission" date="2013-03" db="EMBL/GenBank/DDBJ databases">
        <authorList>
            <person name="Jeffery W."/>
            <person name="Warren W."/>
            <person name="Wilson R.K."/>
        </authorList>
    </citation>
    <scope>NUCLEOTIDE SEQUENCE</scope>
    <source>
        <strain evidence="4">female</strain>
    </source>
</reference>
<sequence>MILNAASLSLLLLFHISGLEALKLIQEKAMSVKLAENIKISCTTDSSRGYTYTWYQQKPGESPKFLLHGSTRASGLASRFTYSGSGSQIYLNINGVEAEDEAVYYCACHYWEGTGTVLHLNKPLVQKPNHL</sequence>
<reference evidence="3" key="3">
    <citation type="submission" date="2025-08" db="UniProtKB">
        <authorList>
            <consortium name="Ensembl"/>
        </authorList>
    </citation>
    <scope>IDENTIFICATION</scope>
</reference>
<evidence type="ECO:0000256" key="1">
    <source>
        <dbReference type="SAM" id="SignalP"/>
    </source>
</evidence>
<proteinExistence type="predicted"/>
<keyword evidence="1" id="KW-0732">Signal</keyword>
<dbReference type="InterPro" id="IPR013106">
    <property type="entry name" value="Ig_V-set"/>
</dbReference>
<dbReference type="PROSITE" id="PS50835">
    <property type="entry name" value="IG_LIKE"/>
    <property type="match status" value="1"/>
</dbReference>
<feature type="domain" description="Ig-like" evidence="2">
    <location>
        <begin position="20"/>
        <end position="106"/>
    </location>
</feature>